<evidence type="ECO:0000313" key="2">
    <source>
        <dbReference type="Proteomes" id="UP000001072"/>
    </source>
</evidence>
<organism evidence="2">
    <name type="scientific">Melampsora larici-populina (strain 98AG31 / pathotype 3-4-7)</name>
    <name type="common">Poplar leaf rust fungus</name>
    <dbReference type="NCBI Taxonomy" id="747676"/>
    <lineage>
        <taxon>Eukaryota</taxon>
        <taxon>Fungi</taxon>
        <taxon>Dikarya</taxon>
        <taxon>Basidiomycota</taxon>
        <taxon>Pucciniomycotina</taxon>
        <taxon>Pucciniomycetes</taxon>
        <taxon>Pucciniales</taxon>
        <taxon>Melampsoraceae</taxon>
        <taxon>Melampsora</taxon>
    </lineage>
</organism>
<dbReference type="VEuPathDB" id="FungiDB:MELLADRAFT_113862"/>
<evidence type="ECO:0000313" key="1">
    <source>
        <dbReference type="EMBL" id="EGF98081.1"/>
    </source>
</evidence>
<reference evidence="2" key="1">
    <citation type="journal article" date="2011" name="Proc. Natl. Acad. Sci. U.S.A.">
        <title>Obligate biotrophy features unraveled by the genomic analysis of rust fungi.</title>
        <authorList>
            <person name="Duplessis S."/>
            <person name="Cuomo C.A."/>
            <person name="Lin Y.-C."/>
            <person name="Aerts A."/>
            <person name="Tisserant E."/>
            <person name="Veneault-Fourrey C."/>
            <person name="Joly D.L."/>
            <person name="Hacquard S."/>
            <person name="Amselem J."/>
            <person name="Cantarel B.L."/>
            <person name="Chiu R."/>
            <person name="Coutinho P.M."/>
            <person name="Feau N."/>
            <person name="Field M."/>
            <person name="Frey P."/>
            <person name="Gelhaye E."/>
            <person name="Goldberg J."/>
            <person name="Grabherr M.G."/>
            <person name="Kodira C.D."/>
            <person name="Kohler A."/>
            <person name="Kuees U."/>
            <person name="Lindquist E.A."/>
            <person name="Lucas S.M."/>
            <person name="Mago R."/>
            <person name="Mauceli E."/>
            <person name="Morin E."/>
            <person name="Murat C."/>
            <person name="Pangilinan J.L."/>
            <person name="Park R."/>
            <person name="Pearson M."/>
            <person name="Quesneville H."/>
            <person name="Rouhier N."/>
            <person name="Sakthikumar S."/>
            <person name="Salamov A.A."/>
            <person name="Schmutz J."/>
            <person name="Selles B."/>
            <person name="Shapiro H."/>
            <person name="Tanguay P."/>
            <person name="Tuskan G.A."/>
            <person name="Henrissat B."/>
            <person name="Van de Peer Y."/>
            <person name="Rouze P."/>
            <person name="Ellis J.G."/>
            <person name="Dodds P.N."/>
            <person name="Schein J.E."/>
            <person name="Zhong S."/>
            <person name="Hamelin R.C."/>
            <person name="Grigoriev I.V."/>
            <person name="Szabo L.J."/>
            <person name="Martin F."/>
        </authorList>
    </citation>
    <scope>NUCLEOTIDE SEQUENCE [LARGE SCALE GENOMIC DNA]</scope>
    <source>
        <strain evidence="2">98AG31 / pathotype 3-4-7</strain>
    </source>
</reference>
<dbReference type="GeneID" id="18925118"/>
<dbReference type="RefSeq" id="XP_007418673.1">
    <property type="nucleotide sequence ID" value="XM_007418611.1"/>
</dbReference>
<name>F4SB97_MELLP</name>
<dbReference type="HOGENOM" id="CLU_2134077_0_0_1"/>
<dbReference type="Proteomes" id="UP000001072">
    <property type="component" value="Unassembled WGS sequence"/>
</dbReference>
<keyword evidence="2" id="KW-1185">Reference proteome</keyword>
<dbReference type="InParanoid" id="F4SB97"/>
<sequence>MSKTSVGVVTGLIVVKLDWSPKARMDPMGSNGVDANHGNDKLHKSFISAWGKWGESAVVRKGKIVGPRFGVRHKETPALRWTSEAREKNRTKSVISACLRVESLEAGSQGNLE</sequence>
<dbReference type="AlphaFoldDB" id="F4SB97"/>
<dbReference type="EMBL" id="GL883186">
    <property type="protein sequence ID" value="EGF98081.1"/>
    <property type="molecule type" value="Genomic_DNA"/>
</dbReference>
<gene>
    <name evidence="1" type="ORF">MELLADRAFT_113862</name>
</gene>
<dbReference type="KEGG" id="mlr:MELLADRAFT_113862"/>
<accession>F4SB97</accession>
<protein>
    <submittedName>
        <fullName evidence="1">Uncharacterized protein</fullName>
    </submittedName>
</protein>
<proteinExistence type="predicted"/>